<protein>
    <submittedName>
        <fullName evidence="2">Uncharacterized protein</fullName>
    </submittedName>
</protein>
<dbReference type="Proteomes" id="UP000624709">
    <property type="component" value="Unassembled WGS sequence"/>
</dbReference>
<proteinExistence type="predicted"/>
<sequence length="509" mass="55260">MPCLQQTVIDEFAEWASAAGLVPDGQAGTRWRERITILLQGRAQYLDRPDPTRWRSGDVHDLFMTYIVPRQVDNWDLTEYGLDTIRDFLRFLDVTDRLHPASTRVPALLKELDRLAPRYPVAMSDTTRWRLAKRVFHAILADGIPLDAEPAALDAWTQRFNARDFEGRRAVLGELMDERPGYATGQLLIHDGQVAILGPAAPAAKHLVWPDLACDCGCERQAKFPPVALPEAADLARMVATDGAGWLNRLAALAKWVGEGKSVDGRGEPRKADVLVLLASLDLPASSDRTGGTPALTRLWRLAIEFDVIQLRRTRVLAGSGASLIANTLAGAAEPEQVLDFWSDVADELLDPPVPATAPKNGEHLRDWLRPWMPRFLGILYTATASGELAVLDAMIDQLLDEYERRLPPGDPVLFAGLAAAVVRNTLSDLADHGAVAVAGTGDHVNDQHAAAIGVAPWALNPQPGLTAGLTDLGRYLVRQRLLAEGAHAPVAGQPDDATSTGPMATGRP</sequence>
<evidence type="ECO:0000313" key="3">
    <source>
        <dbReference type="Proteomes" id="UP000624709"/>
    </source>
</evidence>
<keyword evidence="3" id="KW-1185">Reference proteome</keyword>
<reference evidence="2 3" key="1">
    <citation type="submission" date="2021-01" db="EMBL/GenBank/DDBJ databases">
        <title>Whole genome shotgun sequence of Actinoplanes palleronii NBRC 14916.</title>
        <authorList>
            <person name="Komaki H."/>
            <person name="Tamura T."/>
        </authorList>
    </citation>
    <scope>NUCLEOTIDE SEQUENCE [LARGE SCALE GENOMIC DNA]</scope>
    <source>
        <strain evidence="2 3">NBRC 14916</strain>
    </source>
</reference>
<dbReference type="EMBL" id="BOMS01000022">
    <property type="protein sequence ID" value="GIE65550.1"/>
    <property type="molecule type" value="Genomic_DNA"/>
</dbReference>
<name>A0ABQ4B4H8_9ACTN</name>
<evidence type="ECO:0000313" key="2">
    <source>
        <dbReference type="EMBL" id="GIE65550.1"/>
    </source>
</evidence>
<feature type="region of interest" description="Disordered" evidence="1">
    <location>
        <begin position="488"/>
        <end position="509"/>
    </location>
</feature>
<evidence type="ECO:0000256" key="1">
    <source>
        <dbReference type="SAM" id="MobiDB-lite"/>
    </source>
</evidence>
<organism evidence="2 3">
    <name type="scientific">Actinoplanes palleronii</name>
    <dbReference type="NCBI Taxonomy" id="113570"/>
    <lineage>
        <taxon>Bacteria</taxon>
        <taxon>Bacillati</taxon>
        <taxon>Actinomycetota</taxon>
        <taxon>Actinomycetes</taxon>
        <taxon>Micromonosporales</taxon>
        <taxon>Micromonosporaceae</taxon>
        <taxon>Actinoplanes</taxon>
    </lineage>
</organism>
<comment type="caution">
    <text evidence="2">The sequence shown here is derived from an EMBL/GenBank/DDBJ whole genome shotgun (WGS) entry which is preliminary data.</text>
</comment>
<gene>
    <name evidence="2" type="ORF">Apa02nite_016580</name>
</gene>
<accession>A0ABQ4B4H8</accession>